<dbReference type="Proteomes" id="UP000187609">
    <property type="component" value="Unassembled WGS sequence"/>
</dbReference>
<feature type="compositionally biased region" description="Pro residues" evidence="9">
    <location>
        <begin position="532"/>
        <end position="543"/>
    </location>
</feature>
<comment type="caution">
    <text evidence="10">The sequence shown here is derived from an EMBL/GenBank/DDBJ whole genome shotgun (WGS) entry which is preliminary data.</text>
</comment>
<evidence type="ECO:0000256" key="8">
    <source>
        <dbReference type="ARBA" id="ARBA00023136"/>
    </source>
</evidence>
<dbReference type="OrthoDB" id="1927399at2759"/>
<protein>
    <submittedName>
        <fullName evidence="10">Rhodanese-like domain-containing protein 4, chloroplastic</fullName>
    </submittedName>
</protein>
<keyword evidence="3" id="KW-0150">Chloroplast</keyword>
<dbReference type="SMR" id="A0A1J6IKL2"/>
<evidence type="ECO:0000256" key="4">
    <source>
        <dbReference type="ARBA" id="ARBA00022640"/>
    </source>
</evidence>
<dbReference type="PANTHER" id="PTHR47377">
    <property type="entry name" value="RHODANESE-LIKE DOMAIN-CONTAINING PROTEIN 4, CHLOROPLASTIC"/>
    <property type="match status" value="1"/>
</dbReference>
<keyword evidence="8" id="KW-0472">Membrane</keyword>
<dbReference type="PANTHER" id="PTHR47377:SF1">
    <property type="entry name" value="RHODANESE-LIKE DOMAIN-CONTAINING PROTEIN 4, CHLOROPLASTIC"/>
    <property type="match status" value="1"/>
</dbReference>
<gene>
    <name evidence="10" type="primary">STR4_0</name>
    <name evidence="10" type="ORF">A4A49_14781</name>
</gene>
<dbReference type="AlphaFoldDB" id="A0A1J6IKL2"/>
<dbReference type="GeneID" id="109231060"/>
<dbReference type="InterPro" id="IPR036873">
    <property type="entry name" value="Rhodanese-like_dom_sf"/>
</dbReference>
<reference evidence="10" key="1">
    <citation type="submission" date="2016-11" db="EMBL/GenBank/DDBJ databases">
        <title>The genome of Nicotiana attenuata.</title>
        <authorList>
            <person name="Xu S."/>
            <person name="Brockmoeller T."/>
            <person name="Gaquerel E."/>
            <person name="Navarro A."/>
            <person name="Kuhl H."/>
            <person name="Gase K."/>
            <person name="Ling Z."/>
            <person name="Zhou W."/>
            <person name="Kreitzer C."/>
            <person name="Stanke M."/>
            <person name="Tang H."/>
            <person name="Lyons E."/>
            <person name="Pandey P."/>
            <person name="Pandey S.P."/>
            <person name="Timmermann B."/>
            <person name="Baldwin I.T."/>
        </authorList>
    </citation>
    <scope>NUCLEOTIDE SEQUENCE [LARGE SCALE GENOMIC DNA]</scope>
    <source>
        <strain evidence="10">UT</strain>
    </source>
</reference>
<keyword evidence="11" id="KW-1185">Reference proteome</keyword>
<dbReference type="KEGG" id="nau:109231060"/>
<evidence type="ECO:0000256" key="5">
    <source>
        <dbReference type="ARBA" id="ARBA00022692"/>
    </source>
</evidence>
<dbReference type="STRING" id="49451.A0A1J6IKL2"/>
<comment type="subcellular location">
    <subcellularLocation>
        <location evidence="2">Membrane</location>
    </subcellularLocation>
    <subcellularLocation>
        <location evidence="1">Plastid</location>
        <location evidence="1">Chloroplast</location>
    </subcellularLocation>
</comment>
<name>A0A1J6IKL2_NICAT</name>
<feature type="compositionally biased region" description="Pro residues" evidence="9">
    <location>
        <begin position="399"/>
        <end position="416"/>
    </location>
</feature>
<sequence length="543" mass="57539">MEALNAASLTPLSVFSDRRNEPKKIPFKNLSNSANFSTNSSNSLDGLSRKVHGGIVVLSSVFTTSLANALTYEEALQQSTTSTSTPDFDANAFVETVTNFVSENPLVIAGGFAILALPLVLSQVLSNNKPNKKWGVESAKKAYAKLGDDESSELLDIRGPVELRQVGSPDIRGLKKKAVSIVYKGEDKPGFLKKLALKFKEPENTTLLILDKFDGNSELVAELVTANGFKAAYAIKDGAEGPRGWKNNGLPWILPKKTSSLDLGNLSDALDGVLGDGSDAVAVGLGVAAAAGLGFLAFAEVETILQLLGSAALIQLVSTKLLFAEVRKQTLQQVDEFVTTNIAPKELVGDIKQIGMALLPTPVTSKSLPAPAETTPEINSVPKPEVKVEALTEISKPLSPYPSYPDLKPPTSPMPSQPSGSVEKTETVSKVELSAESTPEINEVPKLEVKAEALTGSSKSLSPYPNYPDLKPPTSPMPSQPSGSVEKTETVSKVELSAESPEINSVPTLEVKAEALTGSSKSLSPYPNYPDFKPPTSPMPSQA</sequence>
<feature type="compositionally biased region" description="Pro residues" evidence="9">
    <location>
        <begin position="470"/>
        <end position="479"/>
    </location>
</feature>
<evidence type="ECO:0000256" key="6">
    <source>
        <dbReference type="ARBA" id="ARBA00022946"/>
    </source>
</evidence>
<keyword evidence="6" id="KW-0809">Transit peptide</keyword>
<evidence type="ECO:0000256" key="9">
    <source>
        <dbReference type="SAM" id="MobiDB-lite"/>
    </source>
</evidence>
<evidence type="ECO:0000313" key="11">
    <source>
        <dbReference type="Proteomes" id="UP000187609"/>
    </source>
</evidence>
<dbReference type="Gene3D" id="3.40.250.10">
    <property type="entry name" value="Rhodanese-like domain"/>
    <property type="match status" value="1"/>
</dbReference>
<keyword evidence="5" id="KW-0812">Transmembrane</keyword>
<organism evidence="10 11">
    <name type="scientific">Nicotiana attenuata</name>
    <name type="common">Coyote tobacco</name>
    <dbReference type="NCBI Taxonomy" id="49451"/>
    <lineage>
        <taxon>Eukaryota</taxon>
        <taxon>Viridiplantae</taxon>
        <taxon>Streptophyta</taxon>
        <taxon>Embryophyta</taxon>
        <taxon>Tracheophyta</taxon>
        <taxon>Spermatophyta</taxon>
        <taxon>Magnoliopsida</taxon>
        <taxon>eudicotyledons</taxon>
        <taxon>Gunneridae</taxon>
        <taxon>Pentapetalae</taxon>
        <taxon>asterids</taxon>
        <taxon>lamiids</taxon>
        <taxon>Solanales</taxon>
        <taxon>Solanaceae</taxon>
        <taxon>Nicotianoideae</taxon>
        <taxon>Nicotianeae</taxon>
        <taxon>Nicotiana</taxon>
    </lineage>
</organism>
<dbReference type="FunFam" id="3.40.250.10:FF:000044">
    <property type="entry name" value="Rhodanese-like domain-containing protein 4, chloroplastic"/>
    <property type="match status" value="1"/>
</dbReference>
<dbReference type="OMA" id="KKWGVES"/>
<proteinExistence type="predicted"/>
<dbReference type="Gramene" id="OIS99426">
    <property type="protein sequence ID" value="OIS99426"/>
    <property type="gene ID" value="A4A49_14781"/>
</dbReference>
<evidence type="ECO:0000256" key="3">
    <source>
        <dbReference type="ARBA" id="ARBA00022528"/>
    </source>
</evidence>
<evidence type="ECO:0000256" key="1">
    <source>
        <dbReference type="ARBA" id="ARBA00004229"/>
    </source>
</evidence>
<dbReference type="SUPFAM" id="SSF52821">
    <property type="entry name" value="Rhodanese/Cell cycle control phosphatase"/>
    <property type="match status" value="1"/>
</dbReference>
<dbReference type="GO" id="GO:0009535">
    <property type="term" value="C:chloroplast thylakoid membrane"/>
    <property type="evidence" value="ECO:0007669"/>
    <property type="project" value="UniProtKB-ARBA"/>
</dbReference>
<keyword evidence="7" id="KW-1133">Transmembrane helix</keyword>
<evidence type="ECO:0000256" key="2">
    <source>
        <dbReference type="ARBA" id="ARBA00004370"/>
    </source>
</evidence>
<evidence type="ECO:0000313" key="10">
    <source>
        <dbReference type="EMBL" id="OIS99426.1"/>
    </source>
</evidence>
<evidence type="ECO:0000256" key="7">
    <source>
        <dbReference type="ARBA" id="ARBA00022989"/>
    </source>
</evidence>
<dbReference type="InterPro" id="IPR044240">
    <property type="entry name" value="STR4-like"/>
</dbReference>
<dbReference type="EMBL" id="MJEQ01037190">
    <property type="protein sequence ID" value="OIS99426.1"/>
    <property type="molecule type" value="Genomic_DNA"/>
</dbReference>
<keyword evidence="4" id="KW-0934">Plastid</keyword>
<feature type="region of interest" description="Disordered" evidence="9">
    <location>
        <begin position="397"/>
        <end position="543"/>
    </location>
</feature>
<accession>A0A1J6IKL2</accession>